<proteinExistence type="predicted"/>
<sequence length="91" mass="9698">MTQGGRGRARARTTQSEQQASQSQSTGGESTELRDFKTRARALPEDERAAAFQSDEFRQLVAAAAVPAVVAEAECASHCFSHCGSHCFGHG</sequence>
<organism evidence="2 3">
    <name type="scientific">Pseudonocardia bannensis</name>
    <dbReference type="NCBI Taxonomy" id="630973"/>
    <lineage>
        <taxon>Bacteria</taxon>
        <taxon>Bacillati</taxon>
        <taxon>Actinomycetota</taxon>
        <taxon>Actinomycetes</taxon>
        <taxon>Pseudonocardiales</taxon>
        <taxon>Pseudonocardiaceae</taxon>
        <taxon>Pseudonocardia</taxon>
    </lineage>
</organism>
<gene>
    <name evidence="2" type="ORF">HF519_11925</name>
</gene>
<keyword evidence="3" id="KW-1185">Reference proteome</keyword>
<comment type="caution">
    <text evidence="2">The sequence shown here is derived from an EMBL/GenBank/DDBJ whole genome shotgun (WGS) entry which is preliminary data.</text>
</comment>
<evidence type="ECO:0000313" key="3">
    <source>
        <dbReference type="Proteomes" id="UP000586918"/>
    </source>
</evidence>
<evidence type="ECO:0000313" key="2">
    <source>
        <dbReference type="EMBL" id="NMH92265.1"/>
    </source>
</evidence>
<dbReference type="RefSeq" id="WP_169412979.1">
    <property type="nucleotide sequence ID" value="NZ_JAAXKZ010000035.1"/>
</dbReference>
<accession>A0A848DI79</accession>
<protein>
    <submittedName>
        <fullName evidence="2">Uncharacterized protein</fullName>
    </submittedName>
</protein>
<name>A0A848DI79_9PSEU</name>
<reference evidence="2 3" key="1">
    <citation type="submission" date="2020-04" db="EMBL/GenBank/DDBJ databases">
        <authorList>
            <person name="Klaysubun C."/>
            <person name="Duangmal K."/>
            <person name="Lipun K."/>
        </authorList>
    </citation>
    <scope>NUCLEOTIDE SEQUENCE [LARGE SCALE GENOMIC DNA]</scope>
    <source>
        <strain evidence="2 3">DSM 45300</strain>
    </source>
</reference>
<dbReference type="Proteomes" id="UP000586918">
    <property type="component" value="Unassembled WGS sequence"/>
</dbReference>
<evidence type="ECO:0000256" key="1">
    <source>
        <dbReference type="SAM" id="MobiDB-lite"/>
    </source>
</evidence>
<feature type="compositionally biased region" description="Low complexity" evidence="1">
    <location>
        <begin position="12"/>
        <end position="30"/>
    </location>
</feature>
<dbReference type="EMBL" id="JAAXKZ010000035">
    <property type="protein sequence ID" value="NMH92265.1"/>
    <property type="molecule type" value="Genomic_DNA"/>
</dbReference>
<feature type="region of interest" description="Disordered" evidence="1">
    <location>
        <begin position="1"/>
        <end position="39"/>
    </location>
</feature>
<dbReference type="AlphaFoldDB" id="A0A848DI79"/>